<dbReference type="GO" id="GO:0003677">
    <property type="term" value="F:DNA binding"/>
    <property type="evidence" value="ECO:0007669"/>
    <property type="project" value="InterPro"/>
</dbReference>
<evidence type="ECO:0000313" key="2">
    <source>
        <dbReference type="EMBL" id="NYD52755.1"/>
    </source>
</evidence>
<sequence length="404" mass="44017">MHQETTGARLRALRRWRGMTLDQLAGQAGLSKSFLSMAERGQRSLDRRSHIAALADALHVSETDLVGGPHLGPDHGQSDPHAVIPPIRLALQTNDLRNPAVERARPLPELVAEMARVEPYHQACDYVRVGNLLPGLLDELHLHTADPADEAAHRTALETLVDACVAATFTAKDLGYPDLAHLAAVRAEQAATVLDDPVRRGQCDFLRIHTMPRAGSWDRTLRATERSADRLEPHSGSRLGAQVLGMLTLSAALAAAVTHDAARATDWTAEAARLARRMPDAPDENWMSFSASNVGVWNVAVNVECGQRGGAVLDLARRVDETKLSGRKGRHAAFLADVGRGLARDRKTKDQAIRWLRRAENTAPQWIRNSTPVRESVAVLLSQARTDAGGRELRGMAARMGLPH</sequence>
<dbReference type="EMBL" id="JACCBA010000001">
    <property type="protein sequence ID" value="NYD52755.1"/>
    <property type="molecule type" value="Genomic_DNA"/>
</dbReference>
<accession>A0A7Y9ERS4</accession>
<dbReference type="AlphaFoldDB" id="A0A7Y9ERS4"/>
<comment type="caution">
    <text evidence="2">The sequence shown here is derived from an EMBL/GenBank/DDBJ whole genome shotgun (WGS) entry which is preliminary data.</text>
</comment>
<proteinExistence type="predicted"/>
<feature type="domain" description="HTH cro/C1-type" evidence="1">
    <location>
        <begin position="10"/>
        <end position="65"/>
    </location>
</feature>
<dbReference type="PROSITE" id="PS50943">
    <property type="entry name" value="HTH_CROC1"/>
    <property type="match status" value="1"/>
</dbReference>
<organism evidence="2 3">
    <name type="scientific">Actinomadura luteofluorescens</name>
    <dbReference type="NCBI Taxonomy" id="46163"/>
    <lineage>
        <taxon>Bacteria</taxon>
        <taxon>Bacillati</taxon>
        <taxon>Actinomycetota</taxon>
        <taxon>Actinomycetes</taxon>
        <taxon>Streptosporangiales</taxon>
        <taxon>Thermomonosporaceae</taxon>
        <taxon>Actinomadura</taxon>
    </lineage>
</organism>
<dbReference type="InterPro" id="IPR010982">
    <property type="entry name" value="Lambda_DNA-bd_dom_sf"/>
</dbReference>
<gene>
    <name evidence="2" type="ORF">BJY14_008738</name>
</gene>
<dbReference type="SUPFAM" id="SSF47413">
    <property type="entry name" value="lambda repressor-like DNA-binding domains"/>
    <property type="match status" value="1"/>
</dbReference>
<dbReference type="Proteomes" id="UP000529783">
    <property type="component" value="Unassembled WGS sequence"/>
</dbReference>
<dbReference type="Gene3D" id="1.10.260.40">
    <property type="entry name" value="lambda repressor-like DNA-binding domains"/>
    <property type="match status" value="1"/>
</dbReference>
<keyword evidence="3" id="KW-1185">Reference proteome</keyword>
<evidence type="ECO:0000313" key="3">
    <source>
        <dbReference type="Proteomes" id="UP000529783"/>
    </source>
</evidence>
<dbReference type="Pfam" id="PF13560">
    <property type="entry name" value="HTH_31"/>
    <property type="match status" value="1"/>
</dbReference>
<dbReference type="SMART" id="SM00530">
    <property type="entry name" value="HTH_XRE"/>
    <property type="match status" value="1"/>
</dbReference>
<dbReference type="CDD" id="cd00093">
    <property type="entry name" value="HTH_XRE"/>
    <property type="match status" value="1"/>
</dbReference>
<reference evidence="2 3" key="1">
    <citation type="submission" date="2020-07" db="EMBL/GenBank/DDBJ databases">
        <title>Sequencing the genomes of 1000 actinobacteria strains.</title>
        <authorList>
            <person name="Klenk H.-P."/>
        </authorList>
    </citation>
    <scope>NUCLEOTIDE SEQUENCE [LARGE SCALE GENOMIC DNA]</scope>
    <source>
        <strain evidence="2 3">DSM 40398</strain>
    </source>
</reference>
<evidence type="ECO:0000259" key="1">
    <source>
        <dbReference type="PROSITE" id="PS50943"/>
    </source>
</evidence>
<dbReference type="RefSeq" id="WP_179848915.1">
    <property type="nucleotide sequence ID" value="NZ_JACCBA010000001.1"/>
</dbReference>
<protein>
    <submittedName>
        <fullName evidence="2">Transcriptional regulator with XRE-family HTH domain</fullName>
    </submittedName>
</protein>
<dbReference type="InterPro" id="IPR001387">
    <property type="entry name" value="Cro/C1-type_HTH"/>
</dbReference>
<name>A0A7Y9ERS4_9ACTN</name>